<sequence>MAATFLAHVVAIGGGGIYIVEVGITDWGLDLKEKKLFNTEFSLLTLSSFCCTCKVRATPPLAFYSAWLTLFRIFSFS</sequence>
<organism evidence="1 2">
    <name type="scientific">Erythranthe guttata</name>
    <name type="common">Yellow monkey flower</name>
    <name type="synonym">Mimulus guttatus</name>
    <dbReference type="NCBI Taxonomy" id="4155"/>
    <lineage>
        <taxon>Eukaryota</taxon>
        <taxon>Viridiplantae</taxon>
        <taxon>Streptophyta</taxon>
        <taxon>Embryophyta</taxon>
        <taxon>Tracheophyta</taxon>
        <taxon>Spermatophyta</taxon>
        <taxon>Magnoliopsida</taxon>
        <taxon>eudicotyledons</taxon>
        <taxon>Gunneridae</taxon>
        <taxon>Pentapetalae</taxon>
        <taxon>asterids</taxon>
        <taxon>lamiids</taxon>
        <taxon>Lamiales</taxon>
        <taxon>Phrymaceae</taxon>
        <taxon>Erythranthe</taxon>
    </lineage>
</organism>
<evidence type="ECO:0000313" key="2">
    <source>
        <dbReference type="Proteomes" id="UP000030748"/>
    </source>
</evidence>
<protein>
    <submittedName>
        <fullName evidence="1">Uncharacterized protein</fullName>
    </submittedName>
</protein>
<accession>A0A022Q0K1</accession>
<evidence type="ECO:0000313" key="1">
    <source>
        <dbReference type="EMBL" id="EYU20035.1"/>
    </source>
</evidence>
<dbReference type="EMBL" id="KI632289">
    <property type="protein sequence ID" value="EYU20035.1"/>
    <property type="molecule type" value="Genomic_DNA"/>
</dbReference>
<dbReference type="AlphaFoldDB" id="A0A022Q0K1"/>
<dbReference type="Proteomes" id="UP000030748">
    <property type="component" value="Unassembled WGS sequence"/>
</dbReference>
<name>A0A022Q0K1_ERYGU</name>
<proteinExistence type="predicted"/>
<keyword evidence="2" id="KW-1185">Reference proteome</keyword>
<reference evidence="1 2" key="1">
    <citation type="journal article" date="2013" name="Proc. Natl. Acad. Sci. U.S.A.">
        <title>Fine-scale variation in meiotic recombination in Mimulus inferred from population shotgun sequencing.</title>
        <authorList>
            <person name="Hellsten U."/>
            <person name="Wright K.M."/>
            <person name="Jenkins J."/>
            <person name="Shu S."/>
            <person name="Yuan Y."/>
            <person name="Wessler S.R."/>
            <person name="Schmutz J."/>
            <person name="Willis J.H."/>
            <person name="Rokhsar D.S."/>
        </authorList>
    </citation>
    <scope>NUCLEOTIDE SEQUENCE [LARGE SCALE GENOMIC DNA]</scope>
    <source>
        <strain evidence="2">cv. DUN x IM62</strain>
    </source>
</reference>
<gene>
    <name evidence="1" type="ORF">MIMGU_mgv1a017403mg</name>
</gene>